<dbReference type="EMBL" id="AAQR03060586">
    <property type="status" value="NOT_ANNOTATED_CDS"/>
    <property type="molecule type" value="Genomic_DNA"/>
</dbReference>
<dbReference type="Ensembl" id="ENSOGAT00000029944.1">
    <property type="protein sequence ID" value="ENSOGAP00000022231.1"/>
    <property type="gene ID" value="ENSOGAG00000024915.1"/>
</dbReference>
<dbReference type="GeneTree" id="ENSGT00950000186214"/>
<dbReference type="GO" id="GO:0007586">
    <property type="term" value="P:digestion"/>
    <property type="evidence" value="ECO:0007669"/>
    <property type="project" value="InterPro"/>
</dbReference>
<evidence type="ECO:0000313" key="1">
    <source>
        <dbReference type="Ensembl" id="ENSOGAP00000022231.1"/>
    </source>
</evidence>
<reference evidence="1" key="2">
    <citation type="submission" date="2025-08" db="UniProtKB">
        <authorList>
            <consortium name="Ensembl"/>
        </authorList>
    </citation>
    <scope>IDENTIFICATION</scope>
</reference>
<dbReference type="GO" id="GO:0005576">
    <property type="term" value="C:extracellular region"/>
    <property type="evidence" value="ECO:0007669"/>
    <property type="project" value="InterPro"/>
</dbReference>
<dbReference type="HOGENOM" id="CLU_199415_0_0_1"/>
<proteinExistence type="predicted"/>
<dbReference type="eggNOG" id="ENOG502TDXY">
    <property type="taxonomic scope" value="Eukaryota"/>
</dbReference>
<protein>
    <submittedName>
        <fullName evidence="1">Uncharacterized protein</fullName>
    </submittedName>
</protein>
<dbReference type="Proteomes" id="UP000005225">
    <property type="component" value="Unassembled WGS sequence"/>
</dbReference>
<dbReference type="PROSITE" id="PS51342">
    <property type="entry name" value="COLIPASE_2"/>
    <property type="match status" value="1"/>
</dbReference>
<evidence type="ECO:0000313" key="2">
    <source>
        <dbReference type="Proteomes" id="UP000005225"/>
    </source>
</evidence>
<dbReference type="GO" id="GO:0008047">
    <property type="term" value="F:enzyme activator activity"/>
    <property type="evidence" value="ECO:0007669"/>
    <property type="project" value="InterPro"/>
</dbReference>
<dbReference type="FunCoup" id="H0Y1I8">
    <property type="interactions" value="5"/>
</dbReference>
<dbReference type="InParanoid" id="H0Y1I8"/>
<dbReference type="AlphaFoldDB" id="H0Y1I8"/>
<accession>H0Y1I8</accession>
<dbReference type="Gene3D" id="2.10.80.10">
    <property type="entry name" value="Lipase, subunit A"/>
    <property type="match status" value="1"/>
</dbReference>
<dbReference type="InterPro" id="IPR001981">
    <property type="entry name" value="Colipase"/>
</dbReference>
<dbReference type="OMA" id="WKSEKWS"/>
<reference evidence="2" key="1">
    <citation type="submission" date="2011-03" db="EMBL/GenBank/DDBJ databases">
        <title>Version 3 of the genome sequence of Otolemur garnettii (Bushbaby).</title>
        <authorList>
            <consortium name="The Broad Institute Genome Sequencing Platform"/>
            <person name="Di Palma F."/>
            <person name="Johnson J."/>
            <person name="Lander E.S."/>
            <person name="Lindblad-Toh K."/>
            <person name="Jaffe D.B."/>
            <person name="Gnerre S."/>
            <person name="MacCallum I."/>
            <person name="Przybylski D."/>
            <person name="Ribeiro F.J."/>
            <person name="Burton J.N."/>
            <person name="Walker B.J."/>
            <person name="Sharpe T."/>
            <person name="Hall G."/>
        </authorList>
    </citation>
    <scope>NUCLEOTIDE SEQUENCE [LARGE SCALE GENOMIC DNA]</scope>
</reference>
<dbReference type="GO" id="GO:0016042">
    <property type="term" value="P:lipid catabolic process"/>
    <property type="evidence" value="ECO:0007669"/>
    <property type="project" value="InterPro"/>
</dbReference>
<name>H0Y1I8_OTOGA</name>
<keyword evidence="2" id="KW-1185">Reference proteome</keyword>
<organism evidence="1 2">
    <name type="scientific">Otolemur garnettii</name>
    <name type="common">Small-eared galago</name>
    <name type="synonym">Garnett's greater bushbaby</name>
    <dbReference type="NCBI Taxonomy" id="30611"/>
    <lineage>
        <taxon>Eukaryota</taxon>
        <taxon>Metazoa</taxon>
        <taxon>Chordata</taxon>
        <taxon>Craniata</taxon>
        <taxon>Vertebrata</taxon>
        <taxon>Euteleostomi</taxon>
        <taxon>Mammalia</taxon>
        <taxon>Eutheria</taxon>
        <taxon>Euarchontoglires</taxon>
        <taxon>Primates</taxon>
        <taxon>Strepsirrhini</taxon>
        <taxon>Lorisiformes</taxon>
        <taxon>Galagidae</taxon>
        <taxon>Otolemur</taxon>
    </lineage>
</organism>
<sequence>EICIKLCESQCCHQAVGFEYHWAERGSEGSLGHVQMFFGLYSECSCLPNLTCVFPKNEKSFGNTPSHCQKIGKEKP</sequence>
<reference evidence="1" key="3">
    <citation type="submission" date="2025-09" db="UniProtKB">
        <authorList>
            <consortium name="Ensembl"/>
        </authorList>
    </citation>
    <scope>IDENTIFICATION</scope>
</reference>